<sequence length="589" mass="66847">MVWLAIGGGIVSSKAWWRLTHIKLADWDKTMNKEKYIFMVVLLLVIGFFGNCAAEGHNYESIGNIAIQKLRQVKYCTTERIEYLAPRQHLWAIPVPIFSGSPCSEWPTFPGSHTQGRYSVWQARATQGFYQRLKDACEYDDGDLISCVTSPVSMATCESPISYTFDDTCTAMPGCSVHIVSSRPSVYFEDLDGSVYGTIPNGMDNAASSYKLYRGSCVELHTAPYPYRETYLATAERQIPTLVPTEFNDRISSVKRCRVYDQSFRCPDETYVKHIEWNNQDKYLSQIFLHCSKPETKGTDKKVFVKYSGNNKTTRVDSFLECPIALRGIRLHWDKRPVRGTVEALVGITPLCHLKDAPPDTAKCPDKHAIVGVKIRYEEHSNFINGFDLLCELVPNIAEACEPIDKLETYEFWWFSDTFYTEISSSAGIDFKALQDWTQTESSTFTETIEYESRVQAPPGCLTRIKEAVGICGPFNVYSPQFGRYDYCNKTVVRTTGTFAPEPDEEIMKLLTPMETMTLAWKRAGRNLQGWQEIEDFNTVEGEIISAKTSSRMENGYVVYVNGTKKRVIKVQDSCGLKNRKNSTKTAYV</sequence>
<reference evidence="1 2" key="1">
    <citation type="submission" date="2015-12" db="EMBL/GenBank/DDBJ databases">
        <title>The genome of Folsomia candida.</title>
        <authorList>
            <person name="Faddeeva A."/>
            <person name="Derks M.F."/>
            <person name="Anvar Y."/>
            <person name="Smit S."/>
            <person name="Van Straalen N."/>
            <person name="Roelofs D."/>
        </authorList>
    </citation>
    <scope>NUCLEOTIDE SEQUENCE [LARGE SCALE GENOMIC DNA]</scope>
    <source>
        <strain evidence="1 2">VU population</strain>
        <tissue evidence="1">Whole body</tissue>
    </source>
</reference>
<name>A0A226DMN0_FOLCA</name>
<evidence type="ECO:0000313" key="2">
    <source>
        <dbReference type="Proteomes" id="UP000198287"/>
    </source>
</evidence>
<protein>
    <submittedName>
        <fullName evidence="1">Uncharacterized protein</fullName>
    </submittedName>
</protein>
<accession>A0A226DMN0</accession>
<keyword evidence="2" id="KW-1185">Reference proteome</keyword>
<dbReference type="OrthoDB" id="8297064at2759"/>
<organism evidence="1 2">
    <name type="scientific">Folsomia candida</name>
    <name type="common">Springtail</name>
    <dbReference type="NCBI Taxonomy" id="158441"/>
    <lineage>
        <taxon>Eukaryota</taxon>
        <taxon>Metazoa</taxon>
        <taxon>Ecdysozoa</taxon>
        <taxon>Arthropoda</taxon>
        <taxon>Hexapoda</taxon>
        <taxon>Collembola</taxon>
        <taxon>Entomobryomorpha</taxon>
        <taxon>Isotomoidea</taxon>
        <taxon>Isotomidae</taxon>
        <taxon>Proisotominae</taxon>
        <taxon>Folsomia</taxon>
    </lineage>
</organism>
<evidence type="ECO:0000313" key="1">
    <source>
        <dbReference type="EMBL" id="OXA46104.1"/>
    </source>
</evidence>
<dbReference type="Proteomes" id="UP000198287">
    <property type="component" value="Unassembled WGS sequence"/>
</dbReference>
<comment type="caution">
    <text evidence="1">The sequence shown here is derived from an EMBL/GenBank/DDBJ whole genome shotgun (WGS) entry which is preliminary data.</text>
</comment>
<proteinExistence type="predicted"/>
<gene>
    <name evidence="1" type="ORF">Fcan01_19055</name>
</gene>
<dbReference type="EMBL" id="LNIX01000016">
    <property type="protein sequence ID" value="OXA46104.1"/>
    <property type="molecule type" value="Genomic_DNA"/>
</dbReference>
<dbReference type="AlphaFoldDB" id="A0A226DMN0"/>